<dbReference type="Proteomes" id="UP000186817">
    <property type="component" value="Unassembled WGS sequence"/>
</dbReference>
<dbReference type="OrthoDB" id="420280at2759"/>
<accession>A0A1Q9BS71</accession>
<sequence>MKVLENFATSRLQVAYPTREVGQASPDQELLSCLVNSVEAFVADAASDEIKCGRLLAGHGGLRPGLNMPNIHLVQDKAHASRRNLSRGWTADPHLAKIADAFVMGHQSPAKLIEYSKSFSGIFQQRIQQLEQSLQACKAHPRMQDLSYAPHRFDSCTRPFGRAVLFLHPLLLTMVQITEDRKGNEEASAAARFLDWVTPELCLQMAMMADAAEENLQMTRFFDVENFALEDLSFVISSFQDRLDALFTGDVPGTPNAKIAGCLTVPTGYTSHMLKLLSHPFMLRGRSFGKEAGVPAAAVRRCLGRMCNWFLVVKETLAAEFPNFETIQCFGVFRCVPSGTLRKSAPDSLEAAGLLAKLHAVYKMQVPLQSLQDEYYKSRHVAERLATHESLDSGLIRFWAVCASTSGVEQSFSQAKSIHESLSDHHLNDILDILDIPDSNLATVVARACALWSETYGQPRASGKGKRTVRVDSGSCRIKTPSGGTGPATSERQWLRKRRHDVSEAVGAVSSSSSGRFDLGVDLWHQ</sequence>
<evidence type="ECO:0000313" key="3">
    <source>
        <dbReference type="Proteomes" id="UP000186817"/>
    </source>
</evidence>
<reference evidence="2 3" key="1">
    <citation type="submission" date="2016-02" db="EMBL/GenBank/DDBJ databases">
        <title>Genome analysis of coral dinoflagellate symbionts highlights evolutionary adaptations to a symbiotic lifestyle.</title>
        <authorList>
            <person name="Aranda M."/>
            <person name="Li Y."/>
            <person name="Liew Y.J."/>
            <person name="Baumgarten S."/>
            <person name="Simakov O."/>
            <person name="Wilson M."/>
            <person name="Piel J."/>
            <person name="Ashoor H."/>
            <person name="Bougouffa S."/>
            <person name="Bajic V.B."/>
            <person name="Ryu T."/>
            <person name="Ravasi T."/>
            <person name="Bayer T."/>
            <person name="Micklem G."/>
            <person name="Kim H."/>
            <person name="Bhak J."/>
            <person name="Lajeunesse T.C."/>
            <person name="Voolstra C.R."/>
        </authorList>
    </citation>
    <scope>NUCLEOTIDE SEQUENCE [LARGE SCALE GENOMIC DNA]</scope>
    <source>
        <strain evidence="2 3">CCMP2467</strain>
    </source>
</reference>
<protein>
    <submittedName>
        <fullName evidence="2">Uncharacterized protein</fullName>
    </submittedName>
</protein>
<keyword evidence="3" id="KW-1185">Reference proteome</keyword>
<dbReference type="EMBL" id="LSRX01005336">
    <property type="protein sequence ID" value="OLP73506.1"/>
    <property type="molecule type" value="Genomic_DNA"/>
</dbReference>
<dbReference type="AlphaFoldDB" id="A0A1Q9BS71"/>
<feature type="region of interest" description="Disordered" evidence="1">
    <location>
        <begin position="462"/>
        <end position="492"/>
    </location>
</feature>
<name>A0A1Q9BS71_SYMMI</name>
<feature type="non-terminal residue" evidence="2">
    <location>
        <position position="526"/>
    </location>
</feature>
<evidence type="ECO:0000313" key="2">
    <source>
        <dbReference type="EMBL" id="OLP73506.1"/>
    </source>
</evidence>
<organism evidence="2 3">
    <name type="scientific">Symbiodinium microadriaticum</name>
    <name type="common">Dinoflagellate</name>
    <name type="synonym">Zooxanthella microadriatica</name>
    <dbReference type="NCBI Taxonomy" id="2951"/>
    <lineage>
        <taxon>Eukaryota</taxon>
        <taxon>Sar</taxon>
        <taxon>Alveolata</taxon>
        <taxon>Dinophyceae</taxon>
        <taxon>Suessiales</taxon>
        <taxon>Symbiodiniaceae</taxon>
        <taxon>Symbiodinium</taxon>
    </lineage>
</organism>
<proteinExistence type="predicted"/>
<comment type="caution">
    <text evidence="2">The sequence shown here is derived from an EMBL/GenBank/DDBJ whole genome shotgun (WGS) entry which is preliminary data.</text>
</comment>
<gene>
    <name evidence="2" type="ORF">AK812_SmicGene47234</name>
</gene>
<evidence type="ECO:0000256" key="1">
    <source>
        <dbReference type="SAM" id="MobiDB-lite"/>
    </source>
</evidence>